<dbReference type="EMBL" id="LT630450">
    <property type="protein sequence ID" value="SFV72266.1"/>
    <property type="molecule type" value="Genomic_DNA"/>
</dbReference>
<dbReference type="Proteomes" id="UP000186323">
    <property type="component" value="Chromosome I"/>
</dbReference>
<dbReference type="OrthoDB" id="5469165at2"/>
<dbReference type="PANTHER" id="PTHR30290:SF37">
    <property type="entry name" value="NICKEL-BINDING PERIPLASMIC PROTEIN"/>
    <property type="match status" value="1"/>
</dbReference>
<feature type="signal peptide" evidence="1">
    <location>
        <begin position="1"/>
        <end position="29"/>
    </location>
</feature>
<dbReference type="SUPFAM" id="SSF53850">
    <property type="entry name" value="Periplasmic binding protein-like II"/>
    <property type="match status" value="1"/>
</dbReference>
<dbReference type="InterPro" id="IPR030678">
    <property type="entry name" value="Peptide/Ni-bd"/>
</dbReference>
<name>A0A1K1LC27_9BACT</name>
<proteinExistence type="predicted"/>
<dbReference type="InterPro" id="IPR011980">
    <property type="entry name" value="CntA-like"/>
</dbReference>
<dbReference type="GO" id="GO:0015833">
    <property type="term" value="P:peptide transport"/>
    <property type="evidence" value="ECO:0007669"/>
    <property type="project" value="TreeGrafter"/>
</dbReference>
<dbReference type="InterPro" id="IPR039424">
    <property type="entry name" value="SBP_5"/>
</dbReference>
<dbReference type="CDD" id="cd08489">
    <property type="entry name" value="PBP2_NikA"/>
    <property type="match status" value="1"/>
</dbReference>
<dbReference type="NCBIfam" id="TIGR02294">
    <property type="entry name" value="nickel_nikA"/>
    <property type="match status" value="1"/>
</dbReference>
<sequence>MTIHSTFGKLAVSLALAGAFLLPGLDARAADDTLNFVNYRDVRDLNPHLYAGEMYAQEMLFETLVDITADGYKPCLAESWDISADGKVYTFHIRKGVTFTDGTPCDAFAVKANFDAILENRARHTWLEMMHLLEKVDAPDAHTFRIFMKAPYWPMLTELGVTRPFAIISPKAMKNGSTKDGVTAYVGTGPYKLTKVVTDEYTVFEANETYWGEQPRIKRVVVKVIPDNQTRILALEKGEIDLIWGKNMLDADALNKYRDSKGFGVALSAPTSTRHIVLNGQNPVLADIHVRKALQHATNRVAIARGVFHNTELPADTLYARSVPYCDIDLKPYEYDMAKAARILDEAGWKPGSDGIRRKDGKRMELGLLYNSNSVTEKTIAEYLQHEYGKLGIRVSLRGEEEQSYRDNMKNGLFDMIFNICWGMPYDPQSSMAAMRQRVYGDYAAQLSLPDKAQIDAAITEIMSSTDPVRRQELFTFALTHLHEDAIYIPLTYETNKALFTKRLKGVGFNQTQYEVPFTRMYFEGK</sequence>
<dbReference type="Gene3D" id="3.10.105.10">
    <property type="entry name" value="Dipeptide-binding Protein, Domain 3"/>
    <property type="match status" value="1"/>
</dbReference>
<dbReference type="GO" id="GO:0043190">
    <property type="term" value="C:ATP-binding cassette (ABC) transporter complex"/>
    <property type="evidence" value="ECO:0007669"/>
    <property type="project" value="InterPro"/>
</dbReference>
<dbReference type="GO" id="GO:0030288">
    <property type="term" value="C:outer membrane-bounded periplasmic space"/>
    <property type="evidence" value="ECO:0007669"/>
    <property type="project" value="TreeGrafter"/>
</dbReference>
<dbReference type="KEGG" id="dpg:DESPIGER_0376"/>
<dbReference type="PIRSF" id="PIRSF002741">
    <property type="entry name" value="MppA"/>
    <property type="match status" value="1"/>
</dbReference>
<dbReference type="GO" id="GO:0020037">
    <property type="term" value="F:heme binding"/>
    <property type="evidence" value="ECO:0007669"/>
    <property type="project" value="InterPro"/>
</dbReference>
<feature type="domain" description="Solute-binding protein family 5" evidence="2">
    <location>
        <begin position="72"/>
        <end position="435"/>
    </location>
</feature>
<gene>
    <name evidence="3" type="ORF">DESPIGER_0376</name>
</gene>
<dbReference type="Gene3D" id="3.40.190.10">
    <property type="entry name" value="Periplasmic binding protein-like II"/>
    <property type="match status" value="1"/>
</dbReference>
<evidence type="ECO:0000313" key="4">
    <source>
        <dbReference type="Proteomes" id="UP000186323"/>
    </source>
</evidence>
<organism evidence="3 4">
    <name type="scientific">Desulfovibrio piger</name>
    <dbReference type="NCBI Taxonomy" id="901"/>
    <lineage>
        <taxon>Bacteria</taxon>
        <taxon>Pseudomonadati</taxon>
        <taxon>Thermodesulfobacteriota</taxon>
        <taxon>Desulfovibrionia</taxon>
        <taxon>Desulfovibrionales</taxon>
        <taxon>Desulfovibrionaceae</taxon>
        <taxon>Desulfovibrio</taxon>
    </lineage>
</organism>
<accession>A0A1K1LC27</accession>
<evidence type="ECO:0000259" key="2">
    <source>
        <dbReference type="Pfam" id="PF00496"/>
    </source>
</evidence>
<feature type="chain" id="PRO_5013176517" evidence="1">
    <location>
        <begin position="30"/>
        <end position="526"/>
    </location>
</feature>
<dbReference type="InterPro" id="IPR000914">
    <property type="entry name" value="SBP_5_dom"/>
</dbReference>
<dbReference type="Pfam" id="PF00496">
    <property type="entry name" value="SBP_bac_5"/>
    <property type="match status" value="1"/>
</dbReference>
<dbReference type="AlphaFoldDB" id="A0A1K1LC27"/>
<dbReference type="GO" id="GO:0015675">
    <property type="term" value="P:nickel cation transport"/>
    <property type="evidence" value="ECO:0007669"/>
    <property type="project" value="InterPro"/>
</dbReference>
<keyword evidence="4" id="KW-1185">Reference proteome</keyword>
<dbReference type="RefSeq" id="WP_072332322.1">
    <property type="nucleotide sequence ID" value="NZ_LT630450.1"/>
</dbReference>
<keyword evidence="1" id="KW-0732">Signal</keyword>
<reference evidence="4" key="1">
    <citation type="submission" date="2016-10" db="EMBL/GenBank/DDBJ databases">
        <authorList>
            <person name="Wegmann U."/>
        </authorList>
    </citation>
    <scope>NUCLEOTIDE SEQUENCE [LARGE SCALE GENOMIC DNA]</scope>
</reference>
<dbReference type="GO" id="GO:0016151">
    <property type="term" value="F:nickel cation binding"/>
    <property type="evidence" value="ECO:0007669"/>
    <property type="project" value="InterPro"/>
</dbReference>
<protein>
    <submittedName>
        <fullName evidence="3">Nickel ABC transporter, periplasmic nickel-binding protein NikA (TC 3.A.1.5.3)</fullName>
    </submittedName>
</protein>
<dbReference type="PANTHER" id="PTHR30290">
    <property type="entry name" value="PERIPLASMIC BINDING COMPONENT OF ABC TRANSPORTER"/>
    <property type="match status" value="1"/>
</dbReference>
<dbReference type="GO" id="GO:1904680">
    <property type="term" value="F:peptide transmembrane transporter activity"/>
    <property type="evidence" value="ECO:0007669"/>
    <property type="project" value="TreeGrafter"/>
</dbReference>
<evidence type="ECO:0000256" key="1">
    <source>
        <dbReference type="SAM" id="SignalP"/>
    </source>
</evidence>
<evidence type="ECO:0000313" key="3">
    <source>
        <dbReference type="EMBL" id="SFV72266.1"/>
    </source>
</evidence>